<dbReference type="InterPro" id="IPR017896">
    <property type="entry name" value="4Fe4S_Fe-S-bd"/>
</dbReference>
<keyword evidence="3" id="KW-1185">Reference proteome</keyword>
<reference evidence="2 3" key="2">
    <citation type="journal article" date="2006" name="J. Gen. Virol.">
        <title>Genome sequences of two frog herpesviruses.</title>
        <authorList>
            <person name="Davison A.J."/>
            <person name="Cunningham C."/>
            <person name="Sauerbier W."/>
            <person name="McKinnell R.G."/>
        </authorList>
    </citation>
    <scope>NUCLEOTIDE SEQUENCE [LARGE SCALE GENOMIC DNA]</scope>
    <source>
        <strain evidence="2 3">McKinnell</strain>
    </source>
</reference>
<dbReference type="KEGG" id="vg:5141318"/>
<dbReference type="GeneID" id="5141318"/>
<sequence>MSRTFCNSSGSTADTDSYEAMAAPQNDWVTRDAPLRSLRAMFAMDEQLGVPLTRESLLAELECPKYRVTHGPHGFSADGLATPGLTRLLERRWPEHGKINRRYAKAAPRATHSKHRSERVCKERVFSDCHIAIMTRLLERNVPFCHGIPQVSREILLEVLESTLPRVAPVSTVQARVLGAAWADQAEGLTKNAFRRAWVIARMYAHMGSCVDADLKTAIVQGVEGAKYRETCMALYCLTAHNLEPLATDVAVTTLRTTDVEDELCAQCVVCARVQCPTHYSTEIDVVCLNKENGKVCLVELKCTRNPMPSKEAMRVARTQAWCSWLMFSNTYPKLRTRSESMILTVSLMNTTTPTLTDVMPLTNSHTMRTHIPFIDQWCSTHLAALCPIAKPRIDPYTLSAYKRRSYRYTDSTNRSSRRTMTDANEELENIYETFHELVNECD</sequence>
<protein>
    <submittedName>
        <fullName evidence="2">ORF84</fullName>
    </submittedName>
</protein>
<evidence type="ECO:0000313" key="2">
    <source>
        <dbReference type="EMBL" id="AAD12281.1"/>
    </source>
</evidence>
<dbReference type="Proteomes" id="UP000011238">
    <property type="component" value="Segment"/>
</dbReference>
<evidence type="ECO:0000313" key="3">
    <source>
        <dbReference type="Proteomes" id="UP000011238"/>
    </source>
</evidence>
<proteinExistence type="predicted"/>
<dbReference type="PROSITE" id="PS51379">
    <property type="entry name" value="4FE4S_FER_2"/>
    <property type="match status" value="1"/>
</dbReference>
<reference evidence="2 3" key="1">
    <citation type="journal article" date="1999" name="J. Cancer Res. Clin. Oncol.">
        <title>Genomic studies of the Lucke tumor herpesvirus (RaHV-1).</title>
        <authorList>
            <person name="Davison A.J."/>
            <person name="Sauerbier W."/>
            <person name="Dolan A."/>
            <person name="Addison C."/>
            <person name="McKinnell R.G."/>
        </authorList>
    </citation>
    <scope>NUCLEOTIDE SEQUENCE [LARGE SCALE GENOMIC DNA]</scope>
    <source>
        <strain evidence="2 3">McKinnell</strain>
    </source>
</reference>
<dbReference type="EMBL" id="DQ665917">
    <property type="protein sequence ID" value="AAD12281.1"/>
    <property type="molecule type" value="Genomic_DNA"/>
</dbReference>
<evidence type="ECO:0000259" key="1">
    <source>
        <dbReference type="PROSITE" id="PS51379"/>
    </source>
</evidence>
<organism evidence="3">
    <name type="scientific">Ranid herpesvirus 1</name>
    <name type="common">Lucke tumor herpesvirus</name>
    <dbReference type="NCBI Taxonomy" id="85655"/>
    <lineage>
        <taxon>Viruses</taxon>
        <taxon>Duplodnaviria</taxon>
        <taxon>Heunggongvirae</taxon>
        <taxon>Peploviricota</taxon>
        <taxon>Herviviricetes</taxon>
        <taxon>Herpesvirales</taxon>
        <taxon>Alloherpesviridae</taxon>
        <taxon>Batravirus</taxon>
        <taxon>Batravirus ranidallo1</taxon>
    </lineage>
</organism>
<dbReference type="RefSeq" id="YP_656739.1">
    <property type="nucleotide sequence ID" value="NC_008211.1"/>
</dbReference>
<accession>Q9YQY4</accession>
<name>Q9YQY4_9VIRU</name>
<feature type="domain" description="4Fe-4S ferredoxin-type" evidence="1">
    <location>
        <begin position="256"/>
        <end position="286"/>
    </location>
</feature>